<dbReference type="Gene3D" id="3.20.20.80">
    <property type="entry name" value="Glycosidases"/>
    <property type="match status" value="1"/>
</dbReference>
<dbReference type="CAZy" id="GH10">
    <property type="family name" value="Glycoside Hydrolase Family 10"/>
</dbReference>
<keyword evidence="3 7" id="KW-0378">Hydrolase</keyword>
<dbReference type="InterPro" id="IPR003305">
    <property type="entry name" value="CenC_carb-bd"/>
</dbReference>
<name>D5UIQ2_CELFN</name>
<keyword evidence="11" id="KW-0858">Xylan degradation</keyword>
<dbReference type="PANTHER" id="PTHR31490">
    <property type="entry name" value="GLYCOSYL HYDROLASE"/>
    <property type="match status" value="1"/>
</dbReference>
<evidence type="ECO:0000256" key="8">
    <source>
        <dbReference type="SAM" id="Phobius"/>
    </source>
</evidence>
<dbReference type="Gene3D" id="2.60.120.260">
    <property type="entry name" value="Galactose-binding domain-like"/>
    <property type="match status" value="2"/>
</dbReference>
<evidence type="ECO:0000256" key="7">
    <source>
        <dbReference type="RuleBase" id="RU361174"/>
    </source>
</evidence>
<evidence type="ECO:0000256" key="5">
    <source>
        <dbReference type="ARBA" id="ARBA00023295"/>
    </source>
</evidence>
<reference evidence="11 12" key="1">
    <citation type="journal article" date="2010" name="Stand. Genomic Sci.">
        <title>Complete genome sequence of Cellulomonas flavigena type strain (134).</title>
        <authorList>
            <person name="Abt B."/>
            <person name="Foster B."/>
            <person name="Lapidus A."/>
            <person name="Clum A."/>
            <person name="Sun H."/>
            <person name="Pukall R."/>
            <person name="Lucas S."/>
            <person name="Glavina Del Rio T."/>
            <person name="Nolan M."/>
            <person name="Tice H."/>
            <person name="Cheng J.F."/>
            <person name="Pitluck S."/>
            <person name="Liolios K."/>
            <person name="Ivanova N."/>
            <person name="Mavromatis K."/>
            <person name="Ovchinnikova G."/>
            <person name="Pati A."/>
            <person name="Goodwin L."/>
            <person name="Chen A."/>
            <person name="Palaniappan K."/>
            <person name="Land M."/>
            <person name="Hauser L."/>
            <person name="Chang Y.J."/>
            <person name="Jeffries C.D."/>
            <person name="Rohde M."/>
            <person name="Goker M."/>
            <person name="Woyke T."/>
            <person name="Bristow J."/>
            <person name="Eisen J.A."/>
            <person name="Markowitz V."/>
            <person name="Hugenholtz P."/>
            <person name="Kyrpides N.C."/>
            <person name="Klenk H.P."/>
        </authorList>
    </citation>
    <scope>NUCLEOTIDE SEQUENCE [LARGE SCALE GENOMIC DNA]</scope>
    <source>
        <strain evidence="12">ATCC 482 / DSM 20109 / BCRC 11376 / JCM 18109 / NBRC 3775 / NCIMB 8073 / NRS 134</strain>
    </source>
</reference>
<keyword evidence="8" id="KW-1133">Transmembrane helix</keyword>
<gene>
    <name evidence="11" type="ordered locus">Cfla_0639</name>
</gene>
<dbReference type="InterPro" id="IPR017853">
    <property type="entry name" value="GH"/>
</dbReference>
<keyword evidence="8" id="KW-0812">Transmembrane</keyword>
<keyword evidence="2" id="KW-0677">Repeat</keyword>
<dbReference type="InterPro" id="IPR001000">
    <property type="entry name" value="GH10_dom"/>
</dbReference>
<keyword evidence="8" id="KW-0472">Membrane</keyword>
<feature type="chain" id="PRO_5003077824" description="Beta-xylanase" evidence="9">
    <location>
        <begin position="37"/>
        <end position="1215"/>
    </location>
</feature>
<evidence type="ECO:0000256" key="2">
    <source>
        <dbReference type="ARBA" id="ARBA00022737"/>
    </source>
</evidence>
<dbReference type="InterPro" id="IPR008979">
    <property type="entry name" value="Galactose-bd-like_sf"/>
</dbReference>
<keyword evidence="12" id="KW-1185">Reference proteome</keyword>
<proteinExistence type="inferred from homology"/>
<dbReference type="PANTHER" id="PTHR31490:SF90">
    <property type="entry name" value="ENDO-1,4-BETA-XYLANASE A"/>
    <property type="match status" value="1"/>
</dbReference>
<accession>D5UIQ2</accession>
<dbReference type="Pfam" id="PF00331">
    <property type="entry name" value="Glyco_hydro_10"/>
    <property type="match status" value="1"/>
</dbReference>
<dbReference type="Proteomes" id="UP000000849">
    <property type="component" value="Chromosome"/>
</dbReference>
<dbReference type="EMBL" id="CP001964">
    <property type="protein sequence ID" value="ADG73551.1"/>
    <property type="molecule type" value="Genomic_DNA"/>
</dbReference>
<evidence type="ECO:0000256" key="4">
    <source>
        <dbReference type="ARBA" id="ARBA00023277"/>
    </source>
</evidence>
<dbReference type="Pfam" id="PF02018">
    <property type="entry name" value="CBM_4_9"/>
    <property type="match status" value="2"/>
</dbReference>
<dbReference type="CAZy" id="CBM9">
    <property type="family name" value="Carbohydrate-Binding Module Family 9"/>
</dbReference>
<evidence type="ECO:0000313" key="11">
    <source>
        <dbReference type="EMBL" id="ADG73551.1"/>
    </source>
</evidence>
<feature type="signal peptide" evidence="9">
    <location>
        <begin position="1"/>
        <end position="36"/>
    </location>
</feature>
<dbReference type="PROSITE" id="PS51760">
    <property type="entry name" value="GH10_2"/>
    <property type="match status" value="1"/>
</dbReference>
<feature type="domain" description="GH10" evidence="10">
    <location>
        <begin position="356"/>
        <end position="709"/>
    </location>
</feature>
<evidence type="ECO:0000256" key="1">
    <source>
        <dbReference type="ARBA" id="ARBA00007495"/>
    </source>
</evidence>
<dbReference type="RefSeq" id="WP_013115885.1">
    <property type="nucleotide sequence ID" value="NC_014151.1"/>
</dbReference>
<comment type="similarity">
    <text evidence="1 7">Belongs to the glycosyl hydrolase 10 (cellulase F) family.</text>
</comment>
<dbReference type="InterPro" id="IPR044846">
    <property type="entry name" value="GH10"/>
</dbReference>
<evidence type="ECO:0000256" key="3">
    <source>
        <dbReference type="ARBA" id="ARBA00022801"/>
    </source>
</evidence>
<comment type="catalytic activity">
    <reaction evidence="7">
        <text>Endohydrolysis of (1-&gt;4)-beta-D-xylosidic linkages in xylans.</text>
        <dbReference type="EC" id="3.2.1.8"/>
    </reaction>
</comment>
<sequence length="1215" mass="127228">MGQPRHRKVLETIGAGVAALALVLAPLVATGTAATAADPVSVFDIDFNDGTTGSWTPSGDVQLDHVDVDGDTVLEVSDRREDFGGIESPAFTTVAGATYTFSMRAKLPEGTEGTAALRFVAKPAYTWIGNTTIDAEDWTTVTGTWTAPDSESHTVYIGSSHLSSTPAPGEDEPSEPYTYLVDDLQVTAVLPDAVPPGDGTSLQFDFEDGTLQGWAPRATEDGPATVGVVEGGHESGHAAQVSDRLHQGQGLQLDVTDELTAGQTYVFEAWMRFDGTPGDLTLSRRVETGGESTYNSLLGITGVTEDWTRVTGNITIPAYETALEIYFETAYDGGNPGNTSTFLVDDISITSPTLEVEDLTPLQETVPFPLGVAVDERELSGAAGELTDLHFNQLTGENHMKPYAWYDAERNFRIDPQATAIMDAAAANDLRVYGHVLVWHSQNAGQTDASGDTPANPGWFFLDESGAVLTSSADDQAILRERLRTHIFAIAENLHDTYGDFGSETNPLVAWDVVNEVVADGADNPDGLRRSAWFNILGEQFIDLAFRYADEAFNEEYAAPGTDRPVKLFINDYNTEETGKQGRYFALVERLLGRGVPLDGVGHQFHVSLTRPVADLRAAIERFEALPVLQAVTELDVATGTPVTDAKLIEQGYYYRDAFELFREKADSLFSVTVWGLYDGRSWVNDNGAPLLFDDSLRAKPAYYGAAGLDLPAPIPTADAFAGGVPLDDDAFDAVEWLQLRPHPLGDEGASGAFQLRWSPDTLTVLAEVAGDAPGVEIQVGEDTYAFARDGSGDVDGVVSDIDGGWAAVIHVPLDGAAQGDILPFNLVVDGGDGWTRQGSTGLVTLLEELSYLEVAQAQDGAPEVDGEVDEVWEGAGGVVTAKQVSGTGTATAQVRTLWEGDDLYVLMEVTDPVIDLSPSSPWEKDSVEIYVDAGNNKNGGYLPTDAQLRVDADNVVTAGNAAQVELITSATSRTADGYLVEARISLQGLGGAETVHGLDFQVNDASGGSRIGITNWADPTGQGYQSTNHWGVGRLVEGTAAPVEPSVSLSSAQVRAGEKLQVSLAGFEPGAEVAVVLGSGVTATGTVRGAGAAVAPAGTTLLGTVTVGAGGTAVVTVTVPAGTPAGTYLLGASVGGQVVADAVLTVVAAAPGTGGPNGSGVGTGSGTGGGLAVTGTGLGLAGLALLVIAAGAALVVARRRGMTFLEVRQTLLRR</sequence>
<feature type="transmembrane region" description="Helical" evidence="8">
    <location>
        <begin position="1178"/>
        <end position="1198"/>
    </location>
</feature>
<keyword evidence="5 7" id="KW-0326">Glycosidase</keyword>
<dbReference type="OrthoDB" id="9815836at2"/>
<dbReference type="GO" id="GO:0045493">
    <property type="term" value="P:xylan catabolic process"/>
    <property type="evidence" value="ECO:0007669"/>
    <property type="project" value="UniProtKB-KW"/>
</dbReference>
<dbReference type="SUPFAM" id="SSF49785">
    <property type="entry name" value="Galactose-binding domain-like"/>
    <property type="match status" value="2"/>
</dbReference>
<dbReference type="Gene3D" id="2.60.40.1190">
    <property type="match status" value="1"/>
</dbReference>
<evidence type="ECO:0000256" key="9">
    <source>
        <dbReference type="SAM" id="SignalP"/>
    </source>
</evidence>
<dbReference type="Pfam" id="PF06452">
    <property type="entry name" value="CBM9_1"/>
    <property type="match status" value="1"/>
</dbReference>
<evidence type="ECO:0000313" key="12">
    <source>
        <dbReference type="Proteomes" id="UP000000849"/>
    </source>
</evidence>
<keyword evidence="4 7" id="KW-0119">Carbohydrate metabolism</keyword>
<dbReference type="KEGG" id="cfl:Cfla_0639"/>
<protein>
    <recommendedName>
        <fullName evidence="7">Beta-xylanase</fullName>
        <ecNumber evidence="7">3.2.1.8</ecNumber>
    </recommendedName>
</protein>
<dbReference type="SMART" id="SM00633">
    <property type="entry name" value="Glyco_10"/>
    <property type="match status" value="1"/>
</dbReference>
<dbReference type="eggNOG" id="COG3693">
    <property type="taxonomic scope" value="Bacteria"/>
</dbReference>
<dbReference type="GO" id="GO:0030246">
    <property type="term" value="F:carbohydrate binding"/>
    <property type="evidence" value="ECO:0007669"/>
    <property type="project" value="InterPro"/>
</dbReference>
<dbReference type="GO" id="GO:0031176">
    <property type="term" value="F:endo-1,4-beta-xylanase activity"/>
    <property type="evidence" value="ECO:0007669"/>
    <property type="project" value="UniProtKB-EC"/>
</dbReference>
<keyword evidence="9" id="KW-0732">Signal</keyword>
<dbReference type="HOGENOM" id="CLU_001408_0_0_11"/>
<dbReference type="PRINTS" id="PR00134">
    <property type="entry name" value="GLHYDRLASE10"/>
</dbReference>
<dbReference type="AlphaFoldDB" id="D5UIQ2"/>
<dbReference type="CDD" id="cd00005">
    <property type="entry name" value="CBM9_like_1"/>
    <property type="match status" value="1"/>
</dbReference>
<dbReference type="CAZy" id="CBM22">
    <property type="family name" value="Carbohydrate-Binding Module Family 22"/>
</dbReference>
<evidence type="ECO:0000256" key="6">
    <source>
        <dbReference type="ARBA" id="ARBA00023326"/>
    </source>
</evidence>
<dbReference type="SUPFAM" id="SSF51445">
    <property type="entry name" value="(Trans)glycosidases"/>
    <property type="match status" value="1"/>
</dbReference>
<organism evidence="11 12">
    <name type="scientific">Cellulomonas flavigena (strain ATCC 482 / DSM 20109 / BCRC 11376 / JCM 18109 / NBRC 3775 / NCIMB 8073 / NRS 134)</name>
    <dbReference type="NCBI Taxonomy" id="446466"/>
    <lineage>
        <taxon>Bacteria</taxon>
        <taxon>Bacillati</taxon>
        <taxon>Actinomycetota</taxon>
        <taxon>Actinomycetes</taxon>
        <taxon>Micrococcales</taxon>
        <taxon>Cellulomonadaceae</taxon>
        <taxon>Cellulomonas</taxon>
    </lineage>
</organism>
<dbReference type="InterPro" id="IPR010502">
    <property type="entry name" value="Carb-bd_dom_fam9"/>
</dbReference>
<keyword evidence="6 7" id="KW-0624">Polysaccharide degradation</keyword>
<dbReference type="EC" id="3.2.1.8" evidence="7"/>
<dbReference type="SUPFAM" id="SSF49344">
    <property type="entry name" value="CBD9-like"/>
    <property type="match status" value="1"/>
</dbReference>
<evidence type="ECO:0000259" key="10">
    <source>
        <dbReference type="PROSITE" id="PS51760"/>
    </source>
</evidence>
<dbReference type="STRING" id="446466.Cfla_0639"/>